<dbReference type="PANTHER" id="PTHR10127">
    <property type="entry name" value="DISCOIDIN, CUB, EGF, LAMININ , AND ZINC METALLOPROTEASE DOMAIN CONTAINING"/>
    <property type="match status" value="1"/>
</dbReference>
<evidence type="ECO:0000259" key="1">
    <source>
        <dbReference type="SMART" id="SM00235"/>
    </source>
</evidence>
<dbReference type="InterPro" id="IPR001506">
    <property type="entry name" value="Peptidase_M12A"/>
</dbReference>
<dbReference type="InterPro" id="IPR006026">
    <property type="entry name" value="Peptidase_Metallo"/>
</dbReference>
<dbReference type="EMBL" id="JASBNA010000008">
    <property type="protein sequence ID" value="KAK7689332.1"/>
    <property type="molecule type" value="Genomic_DNA"/>
</dbReference>
<dbReference type="Pfam" id="PF01400">
    <property type="entry name" value="Astacin"/>
    <property type="match status" value="1"/>
</dbReference>
<dbReference type="GO" id="GO:0004222">
    <property type="term" value="F:metalloendopeptidase activity"/>
    <property type="evidence" value="ECO:0007669"/>
    <property type="project" value="InterPro"/>
</dbReference>
<comment type="caution">
    <text evidence="2">The sequence shown here is derived from an EMBL/GenBank/DDBJ whole genome shotgun (WGS) entry which is preliminary data.</text>
</comment>
<reference evidence="2 3" key="1">
    <citation type="submission" date="2022-09" db="EMBL/GenBank/DDBJ databases">
        <authorList>
            <person name="Palmer J.M."/>
        </authorList>
    </citation>
    <scope>NUCLEOTIDE SEQUENCE [LARGE SCALE GENOMIC DNA]</scope>
    <source>
        <strain evidence="2 3">DSM 7382</strain>
    </source>
</reference>
<proteinExistence type="predicted"/>
<dbReference type="AlphaFoldDB" id="A0AAW0GAA9"/>
<keyword evidence="3" id="KW-1185">Reference proteome</keyword>
<evidence type="ECO:0000313" key="2">
    <source>
        <dbReference type="EMBL" id="KAK7689332.1"/>
    </source>
</evidence>
<dbReference type="Gene3D" id="3.40.390.10">
    <property type="entry name" value="Collagenase (Catalytic Domain)"/>
    <property type="match status" value="1"/>
</dbReference>
<organism evidence="2 3">
    <name type="scientific">Cerrena zonata</name>
    <dbReference type="NCBI Taxonomy" id="2478898"/>
    <lineage>
        <taxon>Eukaryota</taxon>
        <taxon>Fungi</taxon>
        <taxon>Dikarya</taxon>
        <taxon>Basidiomycota</taxon>
        <taxon>Agaricomycotina</taxon>
        <taxon>Agaricomycetes</taxon>
        <taxon>Polyporales</taxon>
        <taxon>Cerrenaceae</taxon>
        <taxon>Cerrena</taxon>
    </lineage>
</organism>
<dbReference type="SUPFAM" id="SSF55486">
    <property type="entry name" value="Metalloproteases ('zincins'), catalytic domain"/>
    <property type="match status" value="1"/>
</dbReference>
<dbReference type="InterPro" id="IPR024079">
    <property type="entry name" value="MetalloPept_cat_dom_sf"/>
</dbReference>
<accession>A0AAW0GAA9</accession>
<evidence type="ECO:0000313" key="3">
    <source>
        <dbReference type="Proteomes" id="UP001385951"/>
    </source>
</evidence>
<dbReference type="GO" id="GO:0006508">
    <property type="term" value="P:proteolysis"/>
    <property type="evidence" value="ECO:0007669"/>
    <property type="project" value="InterPro"/>
</dbReference>
<dbReference type="PANTHER" id="PTHR10127:SF850">
    <property type="entry name" value="METALLOENDOPEPTIDASE"/>
    <property type="match status" value="1"/>
</dbReference>
<dbReference type="SMART" id="SM00235">
    <property type="entry name" value="ZnMc"/>
    <property type="match status" value="1"/>
</dbReference>
<dbReference type="GO" id="GO:0008270">
    <property type="term" value="F:zinc ion binding"/>
    <property type="evidence" value="ECO:0007669"/>
    <property type="project" value="InterPro"/>
</dbReference>
<protein>
    <recommendedName>
        <fullName evidence="1">Peptidase metallopeptidase domain-containing protein</fullName>
    </recommendedName>
</protein>
<name>A0AAW0GAA9_9APHY</name>
<sequence>MLLSDPSDHFPEIKEKVEENGPCHAAVTQSRYLWDNNSIITYSYIDGNDIQQSKVDCTMEEWTWYTNIEFRKIECGGTIRISFAGLTGSWTYNGRECMGIPDNEATMNFDCIKSSTMTITPKERGVILHEFGHVLGLLHEHQSPKRPRILTFCEDATKQYYRDLYQWSDERVEEQVLRKYDESEVSSCSNIDFKSVMMSVEQYLIKLCADIVQHRYPIPYTINTQGIDIPRNHDLSDIDKAYIFLNYPRVVAHDKTPDWNIRKVLKVAGVGGRRRKDILNATCPDSIRDLFAQWNVEKRMPCATAQSPPRLVRFLRWVFRRHL</sequence>
<feature type="domain" description="Peptidase metallopeptidase" evidence="1">
    <location>
        <begin position="30"/>
        <end position="167"/>
    </location>
</feature>
<gene>
    <name evidence="2" type="ORF">QCA50_007123</name>
</gene>
<dbReference type="Proteomes" id="UP001385951">
    <property type="component" value="Unassembled WGS sequence"/>
</dbReference>